<evidence type="ECO:0000256" key="3">
    <source>
        <dbReference type="ARBA" id="ARBA00022741"/>
    </source>
</evidence>
<proteinExistence type="predicted"/>
<dbReference type="CDD" id="cd17928">
    <property type="entry name" value="DEXDc_SecA"/>
    <property type="match status" value="1"/>
</dbReference>
<comment type="caution">
    <text evidence="11">The sequence shown here is derived from an EMBL/GenBank/DDBJ whole genome shotgun (WGS) entry which is preliminary data.</text>
</comment>
<dbReference type="InterPro" id="IPR014018">
    <property type="entry name" value="SecA_motor_DEAD"/>
</dbReference>
<dbReference type="Gene3D" id="3.90.1440.10">
    <property type="entry name" value="SecA, preprotein cross-linking domain"/>
    <property type="match status" value="1"/>
</dbReference>
<sequence length="651" mass="72564">MTTLKLPRDVMARPERRLEAPTSLEKPWHWLRARVTRPARVRRLAMGLALGRIHRHARWWANLDDARFDAEVMTLRQALIHRGLTRALLLKTLAAVREAAGRELGMRHHDVQLMGGLAMLDGHIAEMQTGEGKTLTATLPAAAAALAGTPVHVITVNDYLAARDAELMTPVYVRLGLNVAAIVHEMTPDERRQAYAADVVYCTNKELVFDYLRDSQVLGRFRQPMLAHAARLRGDLQHQQLLLRGLHFAIVDEADSVMLDEARTPLILSGPAPHEAFDVELIDQAIALAGTFVEGVHFVKERSQLHLTEAGKTRLAEQSEQLMQGQGAGSGWVGRSRREWLIQQALVAHHHFQRDQHYLVRDGKVQIIDEHTGRVMADRSWEKGLQQMIERLEGCEPSDPNVTLARLTYQRFFRRYHHLAGMTGTAREVRQELWVTYRRRVVAIPPHRPGKRQYLGTTCVADREAKWRLISRRAAQLAAEQRAVLVATVTLADAEALSDAMRADGIEHAMLSARQDAEEAEVIARAGTAGAITVATSMAGRGTDIALDDTATAAGGLHVIIAGHHDASRVDRQIAGRSARQGDPGSVEFVVADDELLLEELDGWHRHMGKLPARLHRAQAIREARHARERARLLAADWREGELLGFSGQGE</sequence>
<dbReference type="RefSeq" id="WP_102655139.1">
    <property type="nucleotide sequence ID" value="NZ_PNRF01000042.1"/>
</dbReference>
<dbReference type="SUPFAM" id="SSF52540">
    <property type="entry name" value="P-loop containing nucleoside triphosphate hydrolases"/>
    <property type="match status" value="2"/>
</dbReference>
<keyword evidence="12" id="KW-1185">Reference proteome</keyword>
<keyword evidence="2" id="KW-1003">Cell membrane</keyword>
<dbReference type="InterPro" id="IPR014001">
    <property type="entry name" value="Helicase_ATP-bd"/>
</dbReference>
<protein>
    <submittedName>
        <fullName evidence="11">Preprotein translocase subunit SecA</fullName>
    </submittedName>
</protein>
<dbReference type="InterPro" id="IPR011130">
    <property type="entry name" value="SecA_preprotein_X-link_dom"/>
</dbReference>
<evidence type="ECO:0000256" key="8">
    <source>
        <dbReference type="ARBA" id="ARBA00023136"/>
    </source>
</evidence>
<dbReference type="GO" id="GO:0005829">
    <property type="term" value="C:cytosol"/>
    <property type="evidence" value="ECO:0007669"/>
    <property type="project" value="TreeGrafter"/>
</dbReference>
<feature type="domain" description="Helicase ATP-binding" evidence="9">
    <location>
        <begin position="114"/>
        <end position="290"/>
    </location>
</feature>
<dbReference type="InterPro" id="IPR044722">
    <property type="entry name" value="SecA_SF2_C"/>
</dbReference>
<dbReference type="GO" id="GO:0017038">
    <property type="term" value="P:protein import"/>
    <property type="evidence" value="ECO:0007669"/>
    <property type="project" value="InterPro"/>
</dbReference>
<dbReference type="EMBL" id="PNRF01000042">
    <property type="protein sequence ID" value="PMR72718.1"/>
    <property type="molecule type" value="Genomic_DNA"/>
</dbReference>
<dbReference type="SUPFAM" id="SSF81767">
    <property type="entry name" value="Pre-protein crosslinking domain of SecA"/>
    <property type="match status" value="1"/>
</dbReference>
<dbReference type="PANTHER" id="PTHR30612:SF0">
    <property type="entry name" value="CHLOROPLAST PROTEIN-TRANSPORTING ATPASE"/>
    <property type="match status" value="1"/>
</dbReference>
<dbReference type="SMART" id="SM00958">
    <property type="entry name" value="SecA_PP_bind"/>
    <property type="match status" value="1"/>
</dbReference>
<evidence type="ECO:0000259" key="10">
    <source>
        <dbReference type="PROSITE" id="PS51196"/>
    </source>
</evidence>
<dbReference type="InterPro" id="IPR000185">
    <property type="entry name" value="SecA"/>
</dbReference>
<dbReference type="Proteomes" id="UP000235803">
    <property type="component" value="Unassembled WGS sequence"/>
</dbReference>
<gene>
    <name evidence="11" type="ORF">C1H69_19915</name>
</gene>
<dbReference type="GO" id="GO:0006886">
    <property type="term" value="P:intracellular protein transport"/>
    <property type="evidence" value="ECO:0007669"/>
    <property type="project" value="InterPro"/>
</dbReference>
<dbReference type="PROSITE" id="PS51196">
    <property type="entry name" value="SECA_MOTOR_DEAD"/>
    <property type="match status" value="1"/>
</dbReference>
<dbReference type="Pfam" id="PF21090">
    <property type="entry name" value="P-loop_SecA"/>
    <property type="match status" value="1"/>
</dbReference>
<keyword evidence="6" id="KW-1278">Translocase</keyword>
<keyword evidence="8" id="KW-0472">Membrane</keyword>
<dbReference type="PROSITE" id="PS51192">
    <property type="entry name" value="HELICASE_ATP_BIND_1"/>
    <property type="match status" value="1"/>
</dbReference>
<evidence type="ECO:0000256" key="6">
    <source>
        <dbReference type="ARBA" id="ARBA00022967"/>
    </source>
</evidence>
<dbReference type="GO" id="GO:0005524">
    <property type="term" value="F:ATP binding"/>
    <property type="evidence" value="ECO:0007669"/>
    <property type="project" value="UniProtKB-KW"/>
</dbReference>
<organism evidence="11 12">
    <name type="scientific">Billgrantia endophytica</name>
    <dbReference type="NCBI Taxonomy" id="2033802"/>
    <lineage>
        <taxon>Bacteria</taxon>
        <taxon>Pseudomonadati</taxon>
        <taxon>Pseudomonadota</taxon>
        <taxon>Gammaproteobacteria</taxon>
        <taxon>Oceanospirillales</taxon>
        <taxon>Halomonadaceae</taxon>
        <taxon>Billgrantia</taxon>
    </lineage>
</organism>
<evidence type="ECO:0000256" key="1">
    <source>
        <dbReference type="ARBA" id="ARBA00022448"/>
    </source>
</evidence>
<accession>A0A2N7TX02</accession>
<evidence type="ECO:0000259" key="9">
    <source>
        <dbReference type="PROSITE" id="PS51192"/>
    </source>
</evidence>
<reference evidence="11 12" key="1">
    <citation type="submission" date="2018-01" db="EMBL/GenBank/DDBJ databases">
        <title>Halomonas endophytica sp. nov., isolated from storage liquid in the stems of Populus euphratica.</title>
        <authorList>
            <person name="Chen C."/>
        </authorList>
    </citation>
    <scope>NUCLEOTIDE SEQUENCE [LARGE SCALE GENOMIC DNA]</scope>
    <source>
        <strain evidence="11 12">MC28</strain>
    </source>
</reference>
<dbReference type="GO" id="GO:0006605">
    <property type="term" value="P:protein targeting"/>
    <property type="evidence" value="ECO:0007669"/>
    <property type="project" value="InterPro"/>
</dbReference>
<keyword evidence="4" id="KW-0067">ATP-binding</keyword>
<evidence type="ECO:0000256" key="7">
    <source>
        <dbReference type="ARBA" id="ARBA00023010"/>
    </source>
</evidence>
<dbReference type="GO" id="GO:0043952">
    <property type="term" value="P:protein transport by the Sec complex"/>
    <property type="evidence" value="ECO:0007669"/>
    <property type="project" value="TreeGrafter"/>
</dbReference>
<dbReference type="Pfam" id="PF01043">
    <property type="entry name" value="SecA_PP_bind"/>
    <property type="match status" value="1"/>
</dbReference>
<keyword evidence="3" id="KW-0547">Nucleotide-binding</keyword>
<dbReference type="PANTHER" id="PTHR30612">
    <property type="entry name" value="SECA INNER MEMBRANE COMPONENT OF SEC PROTEIN SECRETION SYSTEM"/>
    <property type="match status" value="1"/>
</dbReference>
<dbReference type="AlphaFoldDB" id="A0A2N7TX02"/>
<dbReference type="PRINTS" id="PR00906">
    <property type="entry name" value="SECA"/>
</dbReference>
<dbReference type="InterPro" id="IPR011115">
    <property type="entry name" value="SecA_DEAD"/>
</dbReference>
<evidence type="ECO:0000256" key="2">
    <source>
        <dbReference type="ARBA" id="ARBA00022475"/>
    </source>
</evidence>
<evidence type="ECO:0000256" key="5">
    <source>
        <dbReference type="ARBA" id="ARBA00022927"/>
    </source>
</evidence>
<dbReference type="InterPro" id="IPR027417">
    <property type="entry name" value="P-loop_NTPase"/>
</dbReference>
<evidence type="ECO:0000313" key="12">
    <source>
        <dbReference type="Proteomes" id="UP000235803"/>
    </source>
</evidence>
<dbReference type="Pfam" id="PF07517">
    <property type="entry name" value="SecA_DEAD"/>
    <property type="match status" value="1"/>
</dbReference>
<evidence type="ECO:0000313" key="11">
    <source>
        <dbReference type="EMBL" id="PMR72718.1"/>
    </source>
</evidence>
<name>A0A2N7TX02_9GAMM</name>
<feature type="domain" description="SecA family profile" evidence="10">
    <location>
        <begin position="28"/>
        <end position="620"/>
    </location>
</feature>
<keyword evidence="1" id="KW-0813">Transport</keyword>
<keyword evidence="7" id="KW-0811">Translocation</keyword>
<dbReference type="GO" id="GO:0031522">
    <property type="term" value="C:cell envelope Sec protein transport complex"/>
    <property type="evidence" value="ECO:0007669"/>
    <property type="project" value="TreeGrafter"/>
</dbReference>
<evidence type="ECO:0000256" key="4">
    <source>
        <dbReference type="ARBA" id="ARBA00022840"/>
    </source>
</evidence>
<dbReference type="InterPro" id="IPR036670">
    <property type="entry name" value="SecA_X-link_sf"/>
</dbReference>
<dbReference type="SMART" id="SM00957">
    <property type="entry name" value="SecA_DEAD"/>
    <property type="match status" value="1"/>
</dbReference>
<dbReference type="OrthoDB" id="9805579at2"/>
<keyword evidence="5" id="KW-0653">Protein transport</keyword>
<dbReference type="GO" id="GO:0005886">
    <property type="term" value="C:plasma membrane"/>
    <property type="evidence" value="ECO:0007669"/>
    <property type="project" value="TreeGrafter"/>
</dbReference>
<dbReference type="Gene3D" id="3.40.50.300">
    <property type="entry name" value="P-loop containing nucleotide triphosphate hydrolases"/>
    <property type="match status" value="2"/>
</dbReference>